<dbReference type="STRING" id="872965.SE16_13015"/>
<reference evidence="1 2" key="1">
    <citation type="journal article" date="2015" name="Genome Announc.">
        <title>Draft Genome Sequence of a Heterotrophic Facultative Anaerobic Thermophilic Bacterium, Ardenticatena maritima Strain 110ST.</title>
        <authorList>
            <person name="Kawaichi S."/>
            <person name="Yoshida T."/>
            <person name="Sako Y."/>
            <person name="Nakamura R."/>
        </authorList>
    </citation>
    <scope>NUCLEOTIDE SEQUENCE [LARGE SCALE GENOMIC DNA]</scope>
    <source>
        <strain evidence="1 2">110S</strain>
    </source>
</reference>
<evidence type="ECO:0000313" key="1">
    <source>
        <dbReference type="EMBL" id="GAP62968.1"/>
    </source>
</evidence>
<protein>
    <submittedName>
        <fullName evidence="1">Uncharacterized protein</fullName>
    </submittedName>
</protein>
<reference evidence="2" key="2">
    <citation type="submission" date="2015-08" db="EMBL/GenBank/DDBJ databases">
        <title>Draft Genome Sequence of a Heterotrophic Facultative Anaerobic Bacterium Ardenticatena maritima Strain 110S.</title>
        <authorList>
            <person name="Kawaichi S."/>
            <person name="Yoshida T."/>
            <person name="Sako Y."/>
            <person name="Nakamura R."/>
        </authorList>
    </citation>
    <scope>NUCLEOTIDE SEQUENCE [LARGE SCALE GENOMIC DNA]</scope>
    <source>
        <strain evidence="2">110S</strain>
    </source>
</reference>
<name>A0A0M9UCH8_9CHLR</name>
<accession>A0A0M9UCH8</accession>
<sequence length="63" mass="7392">MFETLRLLSPPWRWIGTLCAPFSPLFEPAYHLIARSRHRLSRWLGLDACRLPEPTDPHRPSKP</sequence>
<organism evidence="1 2">
    <name type="scientific">Ardenticatena maritima</name>
    <dbReference type="NCBI Taxonomy" id="872965"/>
    <lineage>
        <taxon>Bacteria</taxon>
        <taxon>Bacillati</taxon>
        <taxon>Chloroflexota</taxon>
        <taxon>Ardenticatenia</taxon>
        <taxon>Ardenticatenales</taxon>
        <taxon>Ardenticatenaceae</taxon>
        <taxon>Ardenticatena</taxon>
    </lineage>
</organism>
<proteinExistence type="predicted"/>
<dbReference type="AlphaFoldDB" id="A0A0M9UCH8"/>
<gene>
    <name evidence="1" type="ORF">ARMA_1392</name>
</gene>
<dbReference type="Proteomes" id="UP000037784">
    <property type="component" value="Unassembled WGS sequence"/>
</dbReference>
<comment type="caution">
    <text evidence="1">The sequence shown here is derived from an EMBL/GenBank/DDBJ whole genome shotgun (WGS) entry which is preliminary data.</text>
</comment>
<dbReference type="InParanoid" id="A0A0M9UCH8"/>
<keyword evidence="2" id="KW-1185">Reference proteome</keyword>
<evidence type="ECO:0000313" key="2">
    <source>
        <dbReference type="Proteomes" id="UP000037784"/>
    </source>
</evidence>
<dbReference type="EMBL" id="BBZA01000099">
    <property type="protein sequence ID" value="GAP62968.1"/>
    <property type="molecule type" value="Genomic_DNA"/>
</dbReference>